<evidence type="ECO:0000313" key="1">
    <source>
        <dbReference type="EMBL" id="KKU61188.1"/>
    </source>
</evidence>
<proteinExistence type="predicted"/>
<gene>
    <name evidence="1" type="ORF">UX85_C0004G0110</name>
</gene>
<dbReference type="Proteomes" id="UP000033860">
    <property type="component" value="Unassembled WGS sequence"/>
</dbReference>
<evidence type="ECO:0000313" key="2">
    <source>
        <dbReference type="Proteomes" id="UP000033860"/>
    </source>
</evidence>
<organism evidence="1 2">
    <name type="scientific">Candidatus Beckwithbacteria bacterium GW2011_GWB1_47_15</name>
    <dbReference type="NCBI Taxonomy" id="1618371"/>
    <lineage>
        <taxon>Bacteria</taxon>
        <taxon>Candidatus Beckwithiibacteriota</taxon>
    </lineage>
</organism>
<dbReference type="Gene3D" id="3.40.50.450">
    <property type="match status" value="1"/>
</dbReference>
<protein>
    <recommendedName>
        <fullName evidence="3">Nucleoside 2-deoxyribosyltransferase</fullName>
    </recommendedName>
</protein>
<sequence>MIVFYTASYFGKKKYQKDYDLVLNTLKQFGVQLIGTEVGNYKDFVDEATRERLKAKPKLLHYEAIRQGIHMADAVVLEVSNEDFQIGHEASLAIAEKKPVLCLSVNEDVSFRVINDYLFGAKYNQRNVKSVVQDFLAKARRMSLSQRFNLFLYPHQIDYLKKASKRAGMNMSEYIRRLISLDRRGREN</sequence>
<dbReference type="EMBL" id="LCNT01000004">
    <property type="protein sequence ID" value="KKU61188.1"/>
    <property type="molecule type" value="Genomic_DNA"/>
</dbReference>
<name>A0A0G1U4G7_9BACT</name>
<reference evidence="1 2" key="1">
    <citation type="journal article" date="2015" name="Nature">
        <title>rRNA introns, odd ribosomes, and small enigmatic genomes across a large radiation of phyla.</title>
        <authorList>
            <person name="Brown C.T."/>
            <person name="Hug L.A."/>
            <person name="Thomas B.C."/>
            <person name="Sharon I."/>
            <person name="Castelle C.J."/>
            <person name="Singh A."/>
            <person name="Wilkins M.J."/>
            <person name="Williams K.H."/>
            <person name="Banfield J.F."/>
        </authorList>
    </citation>
    <scope>NUCLEOTIDE SEQUENCE [LARGE SCALE GENOMIC DNA]</scope>
</reference>
<accession>A0A0G1U4G7</accession>
<evidence type="ECO:0008006" key="3">
    <source>
        <dbReference type="Google" id="ProtNLM"/>
    </source>
</evidence>
<dbReference type="AlphaFoldDB" id="A0A0G1U4G7"/>
<comment type="caution">
    <text evidence="1">The sequence shown here is derived from an EMBL/GenBank/DDBJ whole genome shotgun (WGS) entry which is preliminary data.</text>
</comment>